<keyword evidence="4" id="KW-1185">Reference proteome</keyword>
<keyword evidence="1" id="KW-0732">Signal</keyword>
<feature type="signal peptide" evidence="1">
    <location>
        <begin position="1"/>
        <end position="18"/>
    </location>
</feature>
<dbReference type="GeneID" id="29387118"/>
<evidence type="ECO:0000313" key="2">
    <source>
        <dbReference type="EMBL" id="AMF94258.1"/>
    </source>
</evidence>
<evidence type="ECO:0000313" key="4">
    <source>
        <dbReference type="Proteomes" id="UP000057088"/>
    </source>
</evidence>
<evidence type="ECO:0000313" key="5">
    <source>
        <dbReference type="Proteomes" id="UP000254626"/>
    </source>
</evidence>
<protein>
    <submittedName>
        <fullName evidence="2">DUF2927 domain-containing protein</fullName>
    </submittedName>
    <submittedName>
        <fullName evidence="3">Protein of uncharacterized function (DUF2927)</fullName>
    </submittedName>
</protein>
<dbReference type="AlphaFoldDB" id="A0AAX2LQL6"/>
<dbReference type="EMBL" id="CP014035">
    <property type="protein sequence ID" value="AMF94258.1"/>
    <property type="molecule type" value="Genomic_DNA"/>
</dbReference>
<reference evidence="2" key="2">
    <citation type="submission" date="2018-01" db="EMBL/GenBank/DDBJ databases">
        <title>FDA dAtabase for Regulatory Grade micrObial Sequences (FDA-ARGOS): Supporting development and validation of Infectious Disease Dx tests.</title>
        <authorList>
            <person name="Hoffmann M."/>
            <person name="Allard M."/>
            <person name="Evans P."/>
            <person name="Brown E."/>
            <person name="Tallon L."/>
            <person name="Sadzewicz L."/>
            <person name="Sengamalay N."/>
            <person name="Ott S."/>
            <person name="Godinez A."/>
            <person name="Nagaraj S."/>
            <person name="Vyas G."/>
            <person name="Aluvathingal J."/>
            <person name="Nadendla S."/>
            <person name="Geyer C."/>
            <person name="Sichtig H."/>
        </authorList>
    </citation>
    <scope>NUCLEOTIDE SEQUENCE</scope>
    <source>
        <strain evidence="2">ATCC 33809</strain>
    </source>
</reference>
<dbReference type="Pfam" id="PF11150">
    <property type="entry name" value="DUF2927"/>
    <property type="match status" value="1"/>
</dbReference>
<dbReference type="InterPro" id="IPR021323">
    <property type="entry name" value="DUF2927"/>
</dbReference>
<dbReference type="RefSeq" id="WP_061056422.1">
    <property type="nucleotide sequence ID" value="NZ_CABLBX010000001.1"/>
</dbReference>
<reference evidence="3 5" key="3">
    <citation type="submission" date="2018-06" db="EMBL/GenBank/DDBJ databases">
        <authorList>
            <consortium name="Pathogen Informatics"/>
            <person name="Doyle S."/>
        </authorList>
    </citation>
    <scope>NUCLEOTIDE SEQUENCE [LARGE SCALE GENOMIC DNA]</scope>
    <source>
        <strain evidence="3 5">NCTC11327</strain>
    </source>
</reference>
<accession>A0AAX2LQL6</accession>
<dbReference type="Proteomes" id="UP000254626">
    <property type="component" value="Unassembled WGS sequence"/>
</dbReference>
<evidence type="ECO:0000256" key="1">
    <source>
        <dbReference type="SAM" id="SignalP"/>
    </source>
</evidence>
<dbReference type="EMBL" id="UHIP01000001">
    <property type="protein sequence ID" value="SUP23112.1"/>
    <property type="molecule type" value="Genomic_DNA"/>
</dbReference>
<evidence type="ECO:0000313" key="3">
    <source>
        <dbReference type="EMBL" id="SUP23112.1"/>
    </source>
</evidence>
<gene>
    <name evidence="2" type="ORF">AL536_12280</name>
    <name evidence="3" type="ORF">NCTC11327_01194</name>
</gene>
<sequence>MRIWPVLTALLFSPLAQSANNWENPAFVEQAFVQVALRNEYSAGSKPLVKWNKPVKVWIEHKVSDSDLHEALALAQLNHLAAMTGHTVTRVAKREEANLIWVFTQQSDWKNDVRREMGAAAAKHIYGAVCLGNYRISNSTHEIVSASVVIPVDQARSHGKLLACVVEEVTQVMGLPNDSEKAYPSIFNDKTPDDLLSPLDVILLKLLYEPELKTGMSEQQVRPIVKTILKRYKKDGVLAQAVRMSHSSELYDWMP</sequence>
<name>A0AAX2LQL6_VIBFL</name>
<proteinExistence type="predicted"/>
<organism evidence="3 5">
    <name type="scientific">Vibrio fluvialis</name>
    <dbReference type="NCBI Taxonomy" id="676"/>
    <lineage>
        <taxon>Bacteria</taxon>
        <taxon>Pseudomonadati</taxon>
        <taxon>Pseudomonadota</taxon>
        <taxon>Gammaproteobacteria</taxon>
        <taxon>Vibrionales</taxon>
        <taxon>Vibrionaceae</taxon>
        <taxon>Vibrio</taxon>
    </lineage>
</organism>
<feature type="chain" id="PRO_5043589740" evidence="1">
    <location>
        <begin position="19"/>
        <end position="255"/>
    </location>
</feature>
<dbReference type="KEGG" id="vfl:AL536_12280"/>
<dbReference type="Proteomes" id="UP000057088">
    <property type="component" value="Chromosome 2"/>
</dbReference>
<reference evidence="4" key="1">
    <citation type="submission" date="2015-12" db="EMBL/GenBank/DDBJ databases">
        <title>FDA dAtabase for Regulatory Grade micrObial Sequences (FDA-ARGOS): Supporting development and validation of Infectious Disease Dx tests.</title>
        <authorList>
            <person name="Hoffmann M."/>
            <person name="Allard M."/>
            <person name="Evans P."/>
            <person name="Brown E."/>
            <person name="Tallon L.J."/>
            <person name="Sadzewicz L."/>
            <person name="Sengamalay N."/>
            <person name="Ott S."/>
            <person name="Godinez A."/>
            <person name="Nagaraj S."/>
            <person name="Vyas G."/>
            <person name="Aluvathingal J."/>
            <person name="Nadendla S."/>
            <person name="Geyer C."/>
            <person name="Sichtig H."/>
        </authorList>
    </citation>
    <scope>NUCLEOTIDE SEQUENCE [LARGE SCALE GENOMIC DNA]</scope>
    <source>
        <strain evidence="4">ATCC 33809</strain>
    </source>
</reference>